<evidence type="ECO:0000256" key="4">
    <source>
        <dbReference type="ARBA" id="ARBA00022729"/>
    </source>
</evidence>
<name>A0A0N9ZME0_9RHOB</name>
<comment type="similarity">
    <text evidence="8">Belongs to the BamA family.</text>
</comment>
<dbReference type="InterPro" id="IPR000184">
    <property type="entry name" value="Bac_surfAg_D15"/>
</dbReference>
<sequence>MKNITRDTDKRLMSGAGKALALSLSALALTTTAYTVIPRAAVAQDYAFSSVVVEGNTRVGSDTILSYAGIVRGQPISAAALNDAYQRIVASGLFESVEIVPGGNRLAIKVTEFPMVSRVNIEGNRTIDDAALGSLIRTSERRVFSPSVAEADAAAITEAYAAKGQLIATVTPQIIRRSGNRVDVVFDVTEGKGVEVERLSFVGNRSFSDARLRRVLATKQAGLLRFIVGRDTYDEERIGFDKRVLTDFYTSRGYVDFSVLSANAEFSRERNAHFVTFSVREGQSYDFANTTIVSQIDGVDAADYQRAMNLRAGQTYSPVAIENVISRIEKMAQDKGVDFVRVEPRVTRHERDLTLDVEFVLSKGPRVFVERIDIEGNATTLDRIVRRQFRIVEGDPFNPREIREAASRIRALNFFSNADVNAREGSSADQVVVDVNVDEAPTGSFSFGANYSVSDNVNLVASFSERNFLGRGQTVSADLTTKLDDGTLRFNFVEPAFLGRDVALGFGIGLASTQPSYALHTTRTAYVTPSLTFPVSERGRLRLDYRFDLSEMVLPSGTASSSLPSIVEDDYDLGRQSTQSVGYTYSFDTRRNGLNPDAGVLLSFGQEFAGLGGDVKYVKSTAEVRGQMKVFNDQVTLLGVIEGGAISSSDGTMVNDRFFNSSDVIRGFEPGGIGPRDGATDTALGGNFYAVARVEAQFPLGLPEEYGIKGGVFLDHGAVWGLDDETGIEAGSADRTFRTVAGASIFWITPIGPLRFNFSKALDKQDFDKEQSFDLTISTEF</sequence>
<dbReference type="GO" id="GO:0009279">
    <property type="term" value="C:cell outer membrane"/>
    <property type="evidence" value="ECO:0007669"/>
    <property type="project" value="UniProtKB-SubCell"/>
</dbReference>
<dbReference type="Pfam" id="PF07244">
    <property type="entry name" value="POTRA"/>
    <property type="match status" value="4"/>
</dbReference>
<keyword evidence="7 8" id="KW-0998">Cell outer membrane</keyword>
<dbReference type="NCBIfam" id="TIGR03303">
    <property type="entry name" value="OM_YaeT"/>
    <property type="match status" value="1"/>
</dbReference>
<dbReference type="EMBL" id="CP012023">
    <property type="protein sequence ID" value="ALI54456.1"/>
    <property type="molecule type" value="Genomic_DNA"/>
</dbReference>
<dbReference type="InterPro" id="IPR023707">
    <property type="entry name" value="OM_assembly_BamA"/>
</dbReference>
<dbReference type="GO" id="GO:0051205">
    <property type="term" value="P:protein insertion into membrane"/>
    <property type="evidence" value="ECO:0007669"/>
    <property type="project" value="UniProtKB-UniRule"/>
</dbReference>
<dbReference type="KEGG" id="cmar:IMCC12053_507"/>
<keyword evidence="3 8" id="KW-0812">Transmembrane</keyword>
<dbReference type="PANTHER" id="PTHR12815:SF23">
    <property type="entry name" value="OUTER MEMBRANE PROTEIN ASSEMBLY FACTOR BAMA"/>
    <property type="match status" value="1"/>
</dbReference>
<evidence type="ECO:0000256" key="2">
    <source>
        <dbReference type="ARBA" id="ARBA00022452"/>
    </source>
</evidence>
<dbReference type="Gene3D" id="3.10.20.310">
    <property type="entry name" value="membrane protein fhac"/>
    <property type="match status" value="5"/>
</dbReference>
<dbReference type="STRING" id="1397108.IMCC12053_507"/>
<dbReference type="AlphaFoldDB" id="A0A0N9ZME0"/>
<evidence type="ECO:0000256" key="1">
    <source>
        <dbReference type="ARBA" id="ARBA00004370"/>
    </source>
</evidence>
<dbReference type="RefSeq" id="WP_062215420.1">
    <property type="nucleotide sequence ID" value="NZ_CP012023.1"/>
</dbReference>
<dbReference type="HAMAP" id="MF_01430">
    <property type="entry name" value="OM_assembly_BamA"/>
    <property type="match status" value="1"/>
</dbReference>
<dbReference type="OrthoDB" id="9803054at2"/>
<reference evidence="10 11" key="1">
    <citation type="submission" date="2015-05" db="EMBL/GenBank/DDBJ databases">
        <authorList>
            <person name="Wang D.B."/>
            <person name="Wang M."/>
        </authorList>
    </citation>
    <scope>NUCLEOTIDE SEQUENCE [LARGE SCALE GENOMIC DNA]</scope>
    <source>
        <strain evidence="10 11">IMCC 12053</strain>
    </source>
</reference>
<dbReference type="Proteomes" id="UP000064920">
    <property type="component" value="Chromosome"/>
</dbReference>
<keyword evidence="4 8" id="KW-0732">Signal</keyword>
<dbReference type="InterPro" id="IPR039910">
    <property type="entry name" value="D15-like"/>
</dbReference>
<evidence type="ECO:0000256" key="6">
    <source>
        <dbReference type="ARBA" id="ARBA00023136"/>
    </source>
</evidence>
<dbReference type="PROSITE" id="PS51779">
    <property type="entry name" value="POTRA"/>
    <property type="match status" value="3"/>
</dbReference>
<comment type="function">
    <text evidence="8">Part of the outer membrane protein assembly complex, which is involved in assembly and insertion of beta-barrel proteins into the outer membrane.</text>
</comment>
<dbReference type="Gene3D" id="2.40.160.50">
    <property type="entry name" value="membrane protein fhac: a member of the omp85/tpsb transporter family"/>
    <property type="match status" value="1"/>
</dbReference>
<dbReference type="PANTHER" id="PTHR12815">
    <property type="entry name" value="SORTING AND ASSEMBLY MACHINERY SAMM50 PROTEIN FAMILY MEMBER"/>
    <property type="match status" value="1"/>
</dbReference>
<proteinExistence type="inferred from homology"/>
<comment type="subunit">
    <text evidence="8">Part of the Bam complex.</text>
</comment>
<dbReference type="PATRIC" id="fig|1397108.4.peg.523"/>
<evidence type="ECO:0000256" key="3">
    <source>
        <dbReference type="ARBA" id="ARBA00022692"/>
    </source>
</evidence>
<keyword evidence="6 8" id="KW-0472">Membrane</keyword>
<accession>A0A0N9ZME0</accession>
<keyword evidence="5 8" id="KW-0677">Repeat</keyword>
<gene>
    <name evidence="8" type="primary">bamA</name>
    <name evidence="10" type="ORF">IMCC12053_507</name>
</gene>
<dbReference type="InterPro" id="IPR010827">
    <property type="entry name" value="BamA/TamA_POTRA"/>
</dbReference>
<evidence type="ECO:0000256" key="5">
    <source>
        <dbReference type="ARBA" id="ARBA00022737"/>
    </source>
</evidence>
<evidence type="ECO:0000313" key="11">
    <source>
        <dbReference type="Proteomes" id="UP000064920"/>
    </source>
</evidence>
<dbReference type="InterPro" id="IPR034746">
    <property type="entry name" value="POTRA"/>
</dbReference>
<protein>
    <recommendedName>
        <fullName evidence="8 9">Outer membrane protein assembly factor BamA</fullName>
    </recommendedName>
</protein>
<evidence type="ECO:0000256" key="7">
    <source>
        <dbReference type="ARBA" id="ARBA00023237"/>
    </source>
</evidence>
<evidence type="ECO:0000313" key="10">
    <source>
        <dbReference type="EMBL" id="ALI54456.1"/>
    </source>
</evidence>
<dbReference type="PIRSF" id="PIRSF006076">
    <property type="entry name" value="OM_assembly_OMP85"/>
    <property type="match status" value="1"/>
</dbReference>
<organism evidence="10 11">
    <name type="scientific">Celeribacter marinus</name>
    <dbReference type="NCBI Taxonomy" id="1397108"/>
    <lineage>
        <taxon>Bacteria</taxon>
        <taxon>Pseudomonadati</taxon>
        <taxon>Pseudomonadota</taxon>
        <taxon>Alphaproteobacteria</taxon>
        <taxon>Rhodobacterales</taxon>
        <taxon>Roseobacteraceae</taxon>
        <taxon>Celeribacter</taxon>
    </lineage>
</organism>
<keyword evidence="2 8" id="KW-1134">Transmembrane beta strand</keyword>
<keyword evidence="11" id="KW-1185">Reference proteome</keyword>
<evidence type="ECO:0000256" key="9">
    <source>
        <dbReference type="NCBIfam" id="TIGR03303"/>
    </source>
</evidence>
<dbReference type="GO" id="GO:0043165">
    <property type="term" value="P:Gram-negative-bacterium-type cell outer membrane assembly"/>
    <property type="evidence" value="ECO:0007669"/>
    <property type="project" value="UniProtKB-UniRule"/>
</dbReference>
<comment type="subcellular location">
    <subcellularLocation>
        <location evidence="8">Cell outer membrane</location>
    </subcellularLocation>
    <subcellularLocation>
        <location evidence="1">Membrane</location>
    </subcellularLocation>
</comment>
<dbReference type="Pfam" id="PF01103">
    <property type="entry name" value="Omp85"/>
    <property type="match status" value="1"/>
</dbReference>
<evidence type="ECO:0000256" key="8">
    <source>
        <dbReference type="HAMAP-Rule" id="MF_01430"/>
    </source>
</evidence>